<accession>A0A1B7LE41</accession>
<gene>
    <name evidence="3" type="ORF">A6M21_10830</name>
</gene>
<evidence type="ECO:0000259" key="2">
    <source>
        <dbReference type="Pfam" id="PF13439"/>
    </source>
</evidence>
<dbReference type="SUPFAM" id="SSF53756">
    <property type="entry name" value="UDP-Glycosyltransferase/glycogen phosphorylase"/>
    <property type="match status" value="1"/>
</dbReference>
<dbReference type="Gene3D" id="3.40.50.2000">
    <property type="entry name" value="Glycogen Phosphorylase B"/>
    <property type="match status" value="2"/>
</dbReference>
<evidence type="ECO:0000259" key="1">
    <source>
        <dbReference type="Pfam" id="PF00534"/>
    </source>
</evidence>
<dbReference type="PANTHER" id="PTHR45947:SF3">
    <property type="entry name" value="SULFOQUINOVOSYL TRANSFERASE SQD2"/>
    <property type="match status" value="1"/>
</dbReference>
<organism evidence="3 4">
    <name type="scientific">Desulfotomaculum copahuensis</name>
    <dbReference type="NCBI Taxonomy" id="1838280"/>
    <lineage>
        <taxon>Bacteria</taxon>
        <taxon>Bacillati</taxon>
        <taxon>Bacillota</taxon>
        <taxon>Clostridia</taxon>
        <taxon>Eubacteriales</taxon>
        <taxon>Desulfotomaculaceae</taxon>
        <taxon>Desulfotomaculum</taxon>
    </lineage>
</organism>
<evidence type="ECO:0000313" key="4">
    <source>
        <dbReference type="Proteomes" id="UP000078532"/>
    </source>
</evidence>
<sequence>MKIGVFTDSYRPYTSGVVRSIETFTSELTSLGHDIFIFAPSYPNCQKENRVFRFASIPAPTNPDFTLALPFSLQLRQTMRRWEPEIIHVHSPFLLGRLGAHFAKQMGVPLVFTFHTLYDQYVHYVPFAREVTRELTRRFCRDFCNQCDLVIVPTGVIGEHLIKMGVRTAVKKIPTGIKLEEFSAGNKQWLRHKYKIAPEEKILLFVGRLGQEKNIGYILDNFAAIVAELPATRLVIVGGGPEEEAIKKQTDRLGLKNQVILTGTLPRSEVINCYCGADIFIFGSKTETQGLVLAEAKAAGLPVVAVRAFGAMEMVRDGEDGFLTEAGDRKAFIKGVQQLLTDRELYQRMSKQALLNAGTLSSRQSALSLLVSFDELIKTKEKYRKAR</sequence>
<dbReference type="OrthoDB" id="9802525at2"/>
<dbReference type="Proteomes" id="UP000078532">
    <property type="component" value="Unassembled WGS sequence"/>
</dbReference>
<feature type="domain" description="Glycosyl transferase family 1" evidence="1">
    <location>
        <begin position="190"/>
        <end position="353"/>
    </location>
</feature>
<dbReference type="STRING" id="1838280.A6M21_10830"/>
<keyword evidence="3" id="KW-0808">Transferase</keyword>
<name>A0A1B7LE41_9FIRM</name>
<reference evidence="3 4" key="1">
    <citation type="submission" date="2016-04" db="EMBL/GenBank/DDBJ databases">
        <authorList>
            <person name="Evans L.H."/>
            <person name="Alamgir A."/>
            <person name="Owens N."/>
            <person name="Weber N.D."/>
            <person name="Virtaneva K."/>
            <person name="Barbian K."/>
            <person name="Babar A."/>
            <person name="Rosenke K."/>
        </authorList>
    </citation>
    <scope>NUCLEOTIDE SEQUENCE [LARGE SCALE GENOMIC DNA]</scope>
    <source>
        <strain evidence="3 4">LMa1</strain>
    </source>
</reference>
<comment type="caution">
    <text evidence="3">The sequence shown here is derived from an EMBL/GenBank/DDBJ whole genome shotgun (WGS) entry which is preliminary data.</text>
</comment>
<keyword evidence="4" id="KW-1185">Reference proteome</keyword>
<dbReference type="InterPro" id="IPR050194">
    <property type="entry name" value="Glycosyltransferase_grp1"/>
</dbReference>
<proteinExistence type="predicted"/>
<dbReference type="InterPro" id="IPR028098">
    <property type="entry name" value="Glyco_trans_4-like_N"/>
</dbReference>
<feature type="domain" description="Glycosyltransferase subfamily 4-like N-terminal" evidence="2">
    <location>
        <begin position="15"/>
        <end position="180"/>
    </location>
</feature>
<dbReference type="CDD" id="cd03817">
    <property type="entry name" value="GT4_UGDG-like"/>
    <property type="match status" value="1"/>
</dbReference>
<dbReference type="EMBL" id="LYVF01000164">
    <property type="protein sequence ID" value="OAT81367.1"/>
    <property type="molecule type" value="Genomic_DNA"/>
</dbReference>
<dbReference type="GO" id="GO:0016757">
    <property type="term" value="F:glycosyltransferase activity"/>
    <property type="evidence" value="ECO:0007669"/>
    <property type="project" value="InterPro"/>
</dbReference>
<dbReference type="RefSeq" id="WP_066668507.1">
    <property type="nucleotide sequence ID" value="NZ_LYVF01000164.1"/>
</dbReference>
<dbReference type="Pfam" id="PF13439">
    <property type="entry name" value="Glyco_transf_4"/>
    <property type="match status" value="1"/>
</dbReference>
<dbReference type="PANTHER" id="PTHR45947">
    <property type="entry name" value="SULFOQUINOVOSYL TRANSFERASE SQD2"/>
    <property type="match status" value="1"/>
</dbReference>
<protein>
    <submittedName>
        <fullName evidence="3">Glycosyl transferase family 1</fullName>
    </submittedName>
</protein>
<dbReference type="InterPro" id="IPR001296">
    <property type="entry name" value="Glyco_trans_1"/>
</dbReference>
<dbReference type="AlphaFoldDB" id="A0A1B7LE41"/>
<dbReference type="Pfam" id="PF00534">
    <property type="entry name" value="Glycos_transf_1"/>
    <property type="match status" value="1"/>
</dbReference>
<evidence type="ECO:0000313" key="3">
    <source>
        <dbReference type="EMBL" id="OAT81367.1"/>
    </source>
</evidence>